<evidence type="ECO:0000313" key="2">
    <source>
        <dbReference type="EMBL" id="MBC8568782.1"/>
    </source>
</evidence>
<dbReference type="GO" id="GO:0016740">
    <property type="term" value="F:transferase activity"/>
    <property type="evidence" value="ECO:0007669"/>
    <property type="project" value="TreeGrafter"/>
</dbReference>
<dbReference type="Proteomes" id="UP000610862">
    <property type="component" value="Unassembled WGS sequence"/>
</dbReference>
<name>A0A926EBK5_9FIRM</name>
<dbReference type="PANTHER" id="PTHR13754">
    <property type="entry name" value="METALLO-BETA-LACTAMASE SUPERFAMILY PROTEIN"/>
    <property type="match status" value="1"/>
</dbReference>
<dbReference type="InterPro" id="IPR041712">
    <property type="entry name" value="DHPS-like_MBL-fold"/>
</dbReference>
<protein>
    <submittedName>
        <fullName evidence="2">MBL fold metallo-hydrolase</fullName>
    </submittedName>
</protein>
<evidence type="ECO:0000259" key="1">
    <source>
        <dbReference type="SMART" id="SM00849"/>
    </source>
</evidence>
<dbReference type="InterPro" id="IPR052926">
    <property type="entry name" value="Metallo-beta-lactamase_dom"/>
</dbReference>
<evidence type="ECO:0000313" key="3">
    <source>
        <dbReference type="Proteomes" id="UP000610862"/>
    </source>
</evidence>
<gene>
    <name evidence="2" type="ORF">H8692_08430</name>
</gene>
<reference evidence="2" key="1">
    <citation type="submission" date="2020-08" db="EMBL/GenBank/DDBJ databases">
        <title>Genome public.</title>
        <authorList>
            <person name="Liu C."/>
            <person name="Sun Q."/>
        </authorList>
    </citation>
    <scope>NUCLEOTIDE SEQUENCE</scope>
    <source>
        <strain evidence="2">NSJ-24</strain>
    </source>
</reference>
<comment type="caution">
    <text evidence="2">The sequence shown here is derived from an EMBL/GenBank/DDBJ whole genome shotgun (WGS) entry which is preliminary data.</text>
</comment>
<organism evidence="2 3">
    <name type="scientific">Lentihominibacter hominis</name>
    <dbReference type="NCBI Taxonomy" id="2763645"/>
    <lineage>
        <taxon>Bacteria</taxon>
        <taxon>Bacillati</taxon>
        <taxon>Bacillota</taxon>
        <taxon>Clostridia</taxon>
        <taxon>Peptostreptococcales</taxon>
        <taxon>Anaerovoracaceae</taxon>
        <taxon>Lentihominibacter</taxon>
    </lineage>
</organism>
<dbReference type="RefSeq" id="WP_187525460.1">
    <property type="nucleotide sequence ID" value="NZ_JACRTA010000003.1"/>
</dbReference>
<dbReference type="InterPro" id="IPR001279">
    <property type="entry name" value="Metallo-B-lactamas"/>
</dbReference>
<accession>A0A926EBK5</accession>
<sequence length="285" mass="31907">MDKGIKFKFLMENKTDNPGILAEHGLSIYIEACGKRILFDAGATDIFVKNAEMMNVDLSDVDFAVVSHGHYDHTGGFPSFCEINEKADIYIHKNAFRESYVLKDGRLYGPDDGIRWNRSQYDFMKKRLVFTDGPVRISDDICVTGTIKREDGFQPTEKFYYRDGEGNITEDDMSHEQCLVIRQPEGLYIFSGCSHTGVISAINTSKALFPGERMALLVAGMHLYSASLQIRTDVIDRIEAEQPECVMPVHCTGIEAICDLKSRLGERCIIATAGDSYNRNGDTNG</sequence>
<dbReference type="CDD" id="cd07713">
    <property type="entry name" value="DHPS-like_MBL-fold"/>
    <property type="match status" value="1"/>
</dbReference>
<dbReference type="SUPFAM" id="SSF56281">
    <property type="entry name" value="Metallo-hydrolase/oxidoreductase"/>
    <property type="match status" value="1"/>
</dbReference>
<feature type="domain" description="Metallo-beta-lactamase" evidence="1">
    <location>
        <begin position="24"/>
        <end position="250"/>
    </location>
</feature>
<keyword evidence="3" id="KW-1185">Reference proteome</keyword>
<dbReference type="InterPro" id="IPR036866">
    <property type="entry name" value="RibonucZ/Hydroxyglut_hydro"/>
</dbReference>
<proteinExistence type="predicted"/>
<dbReference type="SMART" id="SM00849">
    <property type="entry name" value="Lactamase_B"/>
    <property type="match status" value="1"/>
</dbReference>
<dbReference type="Pfam" id="PF00753">
    <property type="entry name" value="Lactamase_B"/>
    <property type="match status" value="1"/>
</dbReference>
<dbReference type="EMBL" id="JACRTA010000003">
    <property type="protein sequence ID" value="MBC8568782.1"/>
    <property type="molecule type" value="Genomic_DNA"/>
</dbReference>
<dbReference type="PANTHER" id="PTHR13754:SF13">
    <property type="entry name" value="METALLO-BETA-LACTAMASE SUPERFAMILY PROTEIN (AFU_ORTHOLOGUE AFUA_3G07630)"/>
    <property type="match status" value="1"/>
</dbReference>
<dbReference type="Gene3D" id="3.60.15.10">
    <property type="entry name" value="Ribonuclease Z/Hydroxyacylglutathione hydrolase-like"/>
    <property type="match status" value="1"/>
</dbReference>
<dbReference type="AlphaFoldDB" id="A0A926EBK5"/>